<protein>
    <recommendedName>
        <fullName evidence="6">V-type proton ATPase subunit C</fullName>
    </recommendedName>
</protein>
<organism evidence="7 8">
    <name type="scientific">Carnegiea gigantea</name>
    <dbReference type="NCBI Taxonomy" id="171969"/>
    <lineage>
        <taxon>Eukaryota</taxon>
        <taxon>Viridiplantae</taxon>
        <taxon>Streptophyta</taxon>
        <taxon>Embryophyta</taxon>
        <taxon>Tracheophyta</taxon>
        <taxon>Spermatophyta</taxon>
        <taxon>Magnoliopsida</taxon>
        <taxon>eudicotyledons</taxon>
        <taxon>Gunneridae</taxon>
        <taxon>Pentapetalae</taxon>
        <taxon>Caryophyllales</taxon>
        <taxon>Cactineae</taxon>
        <taxon>Cactaceae</taxon>
        <taxon>Cactoideae</taxon>
        <taxon>Echinocereeae</taxon>
        <taxon>Carnegiea</taxon>
    </lineage>
</organism>
<reference evidence="7" key="1">
    <citation type="submission" date="2022-04" db="EMBL/GenBank/DDBJ databases">
        <title>Carnegiea gigantea Genome sequencing and assembly v2.</title>
        <authorList>
            <person name="Copetti D."/>
            <person name="Sanderson M.J."/>
            <person name="Burquez A."/>
            <person name="Wojciechowski M.F."/>
        </authorList>
    </citation>
    <scope>NUCLEOTIDE SEQUENCE</scope>
    <source>
        <strain evidence="7">SGP5-SGP5p</strain>
        <tissue evidence="7">Aerial part</tissue>
    </source>
</reference>
<comment type="function">
    <text evidence="6">Subunit of the V1 complex of vacuolar(H+)-ATPase (V-ATPase), a multisubunit enzyme composed of a peripheral complex (V1) that hydrolyzes ATP and a membrane integral complex (V0) that translocates protons. V-ATPase is responsible for acidifying and maintaining the pH of intracellular compartments and in some cell types, is targeted to the plasma membrane, where it is responsible for acidifying the extracellular environment. Subunit C is necessary for the assembly of the catalytic sector of the enzyme and is likely to have a specific function in its catalytic activity.</text>
</comment>
<evidence type="ECO:0000256" key="3">
    <source>
        <dbReference type="ARBA" id="ARBA00022781"/>
    </source>
</evidence>
<dbReference type="InterPro" id="IPR004907">
    <property type="entry name" value="ATPase_V1-cplx_csu"/>
</dbReference>
<evidence type="ECO:0000256" key="2">
    <source>
        <dbReference type="ARBA" id="ARBA00022448"/>
    </source>
</evidence>
<keyword evidence="2 6" id="KW-0813">Transport</keyword>
<evidence type="ECO:0000256" key="1">
    <source>
        <dbReference type="ARBA" id="ARBA00006138"/>
    </source>
</evidence>
<dbReference type="InterPro" id="IPR036132">
    <property type="entry name" value="Vac_ATP_synth_c_sf"/>
</dbReference>
<evidence type="ECO:0000313" key="7">
    <source>
        <dbReference type="EMBL" id="KAJ8448700.1"/>
    </source>
</evidence>
<dbReference type="PANTHER" id="PTHR10137:SF0">
    <property type="entry name" value="V-TYPE PROTON ATPASE SUBUNIT C"/>
    <property type="match status" value="1"/>
</dbReference>
<dbReference type="FunFam" id="3.30.70.100:FF:000002">
    <property type="entry name" value="V-type proton ATPase subunit C"/>
    <property type="match status" value="1"/>
</dbReference>
<comment type="similarity">
    <text evidence="1 6">Belongs to the V-ATPase C subunit family.</text>
</comment>
<dbReference type="EMBL" id="JAKOGI010000028">
    <property type="protein sequence ID" value="KAJ8448700.1"/>
    <property type="molecule type" value="Genomic_DNA"/>
</dbReference>
<dbReference type="CDD" id="cd14785">
    <property type="entry name" value="V-ATPase_C"/>
    <property type="match status" value="1"/>
</dbReference>
<dbReference type="Proteomes" id="UP001153076">
    <property type="component" value="Unassembled WGS sequence"/>
</dbReference>
<keyword evidence="8" id="KW-1185">Reference proteome</keyword>
<evidence type="ECO:0000256" key="5">
    <source>
        <dbReference type="ARBA" id="ARBA00025445"/>
    </source>
</evidence>
<comment type="caution">
    <text evidence="7">The sequence shown here is derived from an EMBL/GenBank/DDBJ whole genome shotgun (WGS) entry which is preliminary data.</text>
</comment>
<dbReference type="GO" id="GO:0000221">
    <property type="term" value="C:vacuolar proton-transporting V-type ATPase, V1 domain"/>
    <property type="evidence" value="ECO:0007669"/>
    <property type="project" value="TreeGrafter"/>
</dbReference>
<evidence type="ECO:0000256" key="4">
    <source>
        <dbReference type="ARBA" id="ARBA00023065"/>
    </source>
</evidence>
<gene>
    <name evidence="7" type="ORF">Cgig2_010587</name>
</gene>
<name>A0A9Q1KRW1_9CARY</name>
<dbReference type="GO" id="GO:0046961">
    <property type="term" value="F:proton-transporting ATPase activity, rotational mechanism"/>
    <property type="evidence" value="ECO:0007669"/>
    <property type="project" value="InterPro"/>
</dbReference>
<evidence type="ECO:0000313" key="8">
    <source>
        <dbReference type="Proteomes" id="UP001153076"/>
    </source>
</evidence>
<keyword evidence="4 6" id="KW-0406">Ion transport</keyword>
<sequence length="375" mass="42563">MATRYWVVSLPVQTSGSALWNQLQESISKQSFDTPLYRFNTPNLRIGTLDSLLALADDLIKSNAFMEGVTLKIRRQIDDLERSSGVNAGALTVDGVPIDSYLTRFVWDEAKYPTMSPLKEIVDNIHSFVAKVEDDLKVRVAEYNNVRSQLSAINRKQSGSLAVRDLSNLVKPDDIVESEHLVTLLAVVAKYSQKDWLSSYETLTEYVVPRSSKKLHEDNEYALYTITLFRRVADNFRSKARERGFQIRDFEYNSETQESRKQELEKLVHDQESLRSSLLQWCYSSYGEVFSSWMHFCAVRVFAESILRYGLPPSFLAAVLAPSQKSEKKVRSILERLCGTANSVHWKSEDEVGGMASLAGEADAHPYVCFTINLT</sequence>
<dbReference type="Gene3D" id="3.30.70.1180">
    <property type="entry name" value="Vacuolar atp synthase subunit c, domain 1"/>
    <property type="match status" value="1"/>
</dbReference>
<comment type="subunit">
    <text evidence="6">V-ATPase is a heteromultimeric enzyme composed of a peripheral catalytic V1 complex (components A to H) attached to an integral membrane V0 proton pore complex.</text>
</comment>
<dbReference type="Pfam" id="PF03223">
    <property type="entry name" value="V-ATPase_C"/>
    <property type="match status" value="1"/>
</dbReference>
<evidence type="ECO:0000256" key="6">
    <source>
        <dbReference type="RuleBase" id="RU364010"/>
    </source>
</evidence>
<accession>A0A9Q1KRW1</accession>
<keyword evidence="3 6" id="KW-0375">Hydrogen ion transport</keyword>
<dbReference type="AlphaFoldDB" id="A0A9Q1KRW1"/>
<proteinExistence type="inferred from homology"/>
<dbReference type="PANTHER" id="PTHR10137">
    <property type="entry name" value="V-TYPE PROTON ATPASE SUBUNIT C"/>
    <property type="match status" value="1"/>
</dbReference>
<dbReference type="OrthoDB" id="6605928at2759"/>
<comment type="function">
    <text evidence="5">Subunit of the peripheral V1 complex of vacuolar ATPase. Subunit C is necessary for the assembly of the catalytic sector of the enzyme and is likely to have a specific function in its catalytic activity. V-ATPase is responsible for acidifying a variety of intracellular compartments in eukaryotic cells.</text>
</comment>
<dbReference type="Gene3D" id="3.30.70.100">
    <property type="match status" value="1"/>
</dbReference>
<dbReference type="Gene3D" id="1.20.1460.10">
    <property type="entry name" value="subunit c (vma5p) of the yeast v-atpase, domain 2"/>
    <property type="match status" value="1"/>
</dbReference>
<dbReference type="SUPFAM" id="SSF118203">
    <property type="entry name" value="Vacuolar ATP synthase subunit C"/>
    <property type="match status" value="1"/>
</dbReference>